<dbReference type="Gene3D" id="2.60.120.1440">
    <property type="match status" value="1"/>
</dbReference>
<dbReference type="InterPro" id="IPR032508">
    <property type="entry name" value="FecR_C"/>
</dbReference>
<evidence type="ECO:0000259" key="2">
    <source>
        <dbReference type="Pfam" id="PF04773"/>
    </source>
</evidence>
<dbReference type="Proteomes" id="UP000011864">
    <property type="component" value="Chromosome"/>
</dbReference>
<evidence type="ECO:0000256" key="1">
    <source>
        <dbReference type="SAM" id="Phobius"/>
    </source>
</evidence>
<evidence type="ECO:0000259" key="4">
    <source>
        <dbReference type="Pfam" id="PF16344"/>
    </source>
</evidence>
<dbReference type="InterPro" id="IPR012373">
    <property type="entry name" value="Ferrdict_sens_TM"/>
</dbReference>
<dbReference type="KEGG" id="gps:C427_4077"/>
<dbReference type="InterPro" id="IPR006860">
    <property type="entry name" value="FecR"/>
</dbReference>
<accession>K7AJW4</accession>
<keyword evidence="6" id="KW-1185">Reference proteome</keyword>
<evidence type="ECO:0000313" key="5">
    <source>
        <dbReference type="EMBL" id="AGH46182.1"/>
    </source>
</evidence>
<sequence>MKYHINEPMVDKACKQQVDIPVQDTPQAQARRWLTDLYAGNCDPKRREEFVLWINNNEANRHAFRHSLEVWQTIGMTDSVVDWLEQCACQDLLVPLIPKPKRNLKKSVIWLSSIAASIILIVVSGVFHNPDKLDTTTPKIAFNSPIGQNLTIVLSDGSNVTLAGNSSILVDISQHARRITLQKGGAYFDVSHDPSRVFSVTAEQLQVRVRGTAFEVKRSTDNAIKISVHRGLVEVADLPEQVATDDQSATDEQVLQLRANEQVRADNNGTFITKVTRFDSETEFSWLKGRLIYDGIPLKTVVIDINRYAKKPVVILDESINDLTITASFNFDQIDQVLAGLASAYPIILTEENDRKVLTKQ</sequence>
<protein>
    <submittedName>
        <fullName evidence="5">Putative FecR protein</fullName>
    </submittedName>
</protein>
<dbReference type="eggNOG" id="COG3712">
    <property type="taxonomic scope" value="Bacteria"/>
</dbReference>
<keyword evidence="1" id="KW-0472">Membrane</keyword>
<proteinExistence type="predicted"/>
<dbReference type="STRING" id="1129794.C427_4077"/>
<dbReference type="PANTHER" id="PTHR30273:SF2">
    <property type="entry name" value="PROTEIN FECR"/>
    <property type="match status" value="1"/>
</dbReference>
<dbReference type="Pfam" id="PF16344">
    <property type="entry name" value="FecR_C"/>
    <property type="match status" value="1"/>
</dbReference>
<gene>
    <name evidence="5" type="ORF">C427_4077</name>
</gene>
<dbReference type="Gene3D" id="3.55.50.30">
    <property type="match status" value="1"/>
</dbReference>
<feature type="domain" description="Protein FecR C-terminal" evidence="4">
    <location>
        <begin position="290"/>
        <end position="354"/>
    </location>
</feature>
<name>K7AJW4_9ALTE</name>
<reference evidence="5 6" key="1">
    <citation type="journal article" date="2013" name="Genome Announc.">
        <title>Complete Genome Sequence of Glaciecola psychrophila Strain 170T.</title>
        <authorList>
            <person name="Yin J."/>
            <person name="Chen J."/>
            <person name="Liu G."/>
            <person name="Yu Y."/>
            <person name="Song L."/>
            <person name="Wang X."/>
            <person name="Qu X."/>
        </authorList>
    </citation>
    <scope>NUCLEOTIDE SEQUENCE [LARGE SCALE GENOMIC DNA]</scope>
    <source>
        <strain evidence="5 6">170</strain>
    </source>
</reference>
<organism evidence="5 6">
    <name type="scientific">Paraglaciecola psychrophila 170</name>
    <dbReference type="NCBI Taxonomy" id="1129794"/>
    <lineage>
        <taxon>Bacteria</taxon>
        <taxon>Pseudomonadati</taxon>
        <taxon>Pseudomonadota</taxon>
        <taxon>Gammaproteobacteria</taxon>
        <taxon>Alteromonadales</taxon>
        <taxon>Alteromonadaceae</taxon>
        <taxon>Paraglaciecola</taxon>
    </lineage>
</organism>
<keyword evidence="1" id="KW-1133">Transmembrane helix</keyword>
<dbReference type="PIRSF" id="PIRSF018266">
    <property type="entry name" value="FecR"/>
    <property type="match status" value="1"/>
</dbReference>
<feature type="transmembrane region" description="Helical" evidence="1">
    <location>
        <begin position="108"/>
        <end position="127"/>
    </location>
</feature>
<dbReference type="HOGENOM" id="CLU_050192_0_1_6"/>
<dbReference type="OrthoDB" id="9771237at2"/>
<dbReference type="RefSeq" id="WP_007634324.1">
    <property type="nucleotide sequence ID" value="NC_020514.1"/>
</dbReference>
<feature type="domain" description="FecR protein" evidence="2">
    <location>
        <begin position="147"/>
        <end position="234"/>
    </location>
</feature>
<dbReference type="EMBL" id="CP003837">
    <property type="protein sequence ID" value="AGH46182.1"/>
    <property type="molecule type" value="Genomic_DNA"/>
</dbReference>
<keyword evidence="1" id="KW-0812">Transmembrane</keyword>
<dbReference type="InterPro" id="IPR032623">
    <property type="entry name" value="FecR_N"/>
</dbReference>
<dbReference type="PANTHER" id="PTHR30273">
    <property type="entry name" value="PERIPLASMIC SIGNAL SENSOR AND SIGMA FACTOR ACTIVATOR FECR-RELATED"/>
    <property type="match status" value="1"/>
</dbReference>
<dbReference type="Pfam" id="PF16220">
    <property type="entry name" value="DUF4880"/>
    <property type="match status" value="1"/>
</dbReference>
<evidence type="ECO:0000313" key="6">
    <source>
        <dbReference type="Proteomes" id="UP000011864"/>
    </source>
</evidence>
<feature type="domain" description="FecR N-terminal" evidence="3">
    <location>
        <begin position="29"/>
        <end position="66"/>
    </location>
</feature>
<dbReference type="Pfam" id="PF04773">
    <property type="entry name" value="FecR"/>
    <property type="match status" value="1"/>
</dbReference>
<evidence type="ECO:0000259" key="3">
    <source>
        <dbReference type="Pfam" id="PF16220"/>
    </source>
</evidence>
<dbReference type="AlphaFoldDB" id="K7AJW4"/>
<dbReference type="PATRIC" id="fig|1129794.4.peg.4060"/>
<dbReference type="GO" id="GO:0016989">
    <property type="term" value="F:sigma factor antagonist activity"/>
    <property type="evidence" value="ECO:0007669"/>
    <property type="project" value="TreeGrafter"/>
</dbReference>